<keyword evidence="2" id="KW-1185">Reference proteome</keyword>
<proteinExistence type="predicted"/>
<sequence>MSTRPTRDYNPRTDMLYVSCKSFYRFMDSECGLKGPEWVSEICHLTINFSQTDRGLSLPFALVRLASLETLSIVYLGLSRTFVYGTAIEPLEKDAELRRLTEEGLARISVTADSRYDTWADELPVRWATNGVDHLRGVRKRLDRECRPLELGDALPSWNHELQRLGIRFEARYFAPLTVGAKFHPIT</sequence>
<evidence type="ECO:0000313" key="2">
    <source>
        <dbReference type="Proteomes" id="UP000078237"/>
    </source>
</evidence>
<dbReference type="OrthoDB" id="3473305at2759"/>
<dbReference type="AlphaFoldDB" id="A0A175WHL3"/>
<comment type="caution">
    <text evidence="1">The sequence shown here is derived from an EMBL/GenBank/DDBJ whole genome shotgun (WGS) entry which is preliminary data.</text>
</comment>
<gene>
    <name evidence="1" type="ORF">MMYC01_200492</name>
</gene>
<dbReference type="Proteomes" id="UP000078237">
    <property type="component" value="Unassembled WGS sequence"/>
</dbReference>
<dbReference type="VEuPathDB" id="FungiDB:MMYC01_200492"/>
<name>A0A175WHL3_9PEZI</name>
<dbReference type="EMBL" id="LCTW02000004">
    <property type="protein sequence ID" value="KXX83042.1"/>
    <property type="molecule type" value="Genomic_DNA"/>
</dbReference>
<evidence type="ECO:0000313" key="1">
    <source>
        <dbReference type="EMBL" id="KXX83042.1"/>
    </source>
</evidence>
<protein>
    <submittedName>
        <fullName evidence="1">Uncharacterized protein</fullName>
    </submittedName>
</protein>
<accession>A0A175WHL3</accession>
<organism evidence="1 2">
    <name type="scientific">Madurella mycetomatis</name>
    <dbReference type="NCBI Taxonomy" id="100816"/>
    <lineage>
        <taxon>Eukaryota</taxon>
        <taxon>Fungi</taxon>
        <taxon>Dikarya</taxon>
        <taxon>Ascomycota</taxon>
        <taxon>Pezizomycotina</taxon>
        <taxon>Sordariomycetes</taxon>
        <taxon>Sordariomycetidae</taxon>
        <taxon>Sordariales</taxon>
        <taxon>Sordariales incertae sedis</taxon>
        <taxon>Madurella</taxon>
    </lineage>
</organism>
<reference evidence="1 2" key="1">
    <citation type="journal article" date="2016" name="Genome Announc.">
        <title>Genome Sequence of Madurella mycetomatis mm55, Isolated from a Human Mycetoma Case in Sudan.</title>
        <authorList>
            <person name="Smit S."/>
            <person name="Derks M.F."/>
            <person name="Bervoets S."/>
            <person name="Fahal A."/>
            <person name="van Leeuwen W."/>
            <person name="van Belkum A."/>
            <person name="van de Sande W.W."/>
        </authorList>
    </citation>
    <scope>NUCLEOTIDE SEQUENCE [LARGE SCALE GENOMIC DNA]</scope>
    <source>
        <strain evidence="2">mm55</strain>
    </source>
</reference>